<evidence type="ECO:0000313" key="2">
    <source>
        <dbReference type="EMBL" id="CAA7603431.1"/>
    </source>
</evidence>
<dbReference type="EMBL" id="LR746496">
    <property type="protein sequence ID" value="CAA7603431.1"/>
    <property type="molecule type" value="Genomic_DNA"/>
</dbReference>
<dbReference type="EMBL" id="CDGJ01000040">
    <property type="protein sequence ID" value="CEJ07154.1"/>
    <property type="molecule type" value="Genomic_DNA"/>
</dbReference>
<dbReference type="Gene3D" id="3.40.190.10">
    <property type="entry name" value="Periplasmic binding protein-like II"/>
    <property type="match status" value="1"/>
</dbReference>
<dbReference type="Gene3D" id="3.40.190.100">
    <property type="entry name" value="Glycine betaine-binding periplasmic protein, domain 2"/>
    <property type="match status" value="1"/>
</dbReference>
<name>A0A8S0X251_9FIRM</name>
<proteinExistence type="predicted"/>
<dbReference type="GO" id="GO:0043190">
    <property type="term" value="C:ATP-binding cassette (ABC) transporter complex"/>
    <property type="evidence" value="ECO:0007669"/>
    <property type="project" value="InterPro"/>
</dbReference>
<protein>
    <submittedName>
        <fullName evidence="2">Substrate binding domain of ABC-type glycine betaine transport system</fullName>
    </submittedName>
    <submittedName>
        <fullName evidence="3">Substrate-binding region of ABC-type glycine betaine transport system</fullName>
    </submittedName>
</protein>
<dbReference type="AlphaFoldDB" id="A0A8S0X251"/>
<evidence type="ECO:0000313" key="3">
    <source>
        <dbReference type="EMBL" id="CEJ07154.1"/>
    </source>
</evidence>
<evidence type="ECO:0000313" key="4">
    <source>
        <dbReference type="Proteomes" id="UP001071230"/>
    </source>
</evidence>
<dbReference type="InterPro" id="IPR007210">
    <property type="entry name" value="ABC_Gly_betaine_transp_sub-bd"/>
</dbReference>
<dbReference type="Proteomes" id="UP001071230">
    <property type="component" value="Unassembled WGS sequence"/>
</dbReference>
<reference evidence="3" key="1">
    <citation type="submission" date="2014-11" db="EMBL/GenBank/DDBJ databases">
        <authorList>
            <person name="Hornung B.V."/>
        </authorList>
    </citation>
    <scope>NUCLEOTIDE SEQUENCE</scope>
    <source>
        <strain evidence="3">INE</strain>
    </source>
</reference>
<organism evidence="2">
    <name type="scientific">Acididesulfobacillus acetoxydans</name>
    <dbReference type="NCBI Taxonomy" id="1561005"/>
    <lineage>
        <taxon>Bacteria</taxon>
        <taxon>Bacillati</taxon>
        <taxon>Bacillota</taxon>
        <taxon>Clostridia</taxon>
        <taxon>Eubacteriales</taxon>
        <taxon>Peptococcaceae</taxon>
        <taxon>Acididesulfobacillus</taxon>
    </lineage>
</organism>
<dbReference type="SUPFAM" id="SSF53850">
    <property type="entry name" value="Periplasmic binding protein-like II"/>
    <property type="match status" value="1"/>
</dbReference>
<gene>
    <name evidence="3" type="ORF">DEACI_1612</name>
    <name evidence="2" type="ORF">DEACI_4254</name>
</gene>
<feature type="domain" description="ABC-type glycine betaine transport system substrate-binding" evidence="1">
    <location>
        <begin position="42"/>
        <end position="320"/>
    </location>
</feature>
<reference evidence="2" key="2">
    <citation type="submission" date="2020-01" db="EMBL/GenBank/DDBJ databases">
        <authorList>
            <person name="Hornung B."/>
        </authorList>
    </citation>
    <scope>NUCLEOTIDE SEQUENCE</scope>
    <source>
        <strain evidence="2">PacBioINE</strain>
    </source>
</reference>
<evidence type="ECO:0000259" key="1">
    <source>
        <dbReference type="Pfam" id="PF04069"/>
    </source>
</evidence>
<dbReference type="Pfam" id="PF04069">
    <property type="entry name" value="OpuAC"/>
    <property type="match status" value="1"/>
</dbReference>
<keyword evidence="4" id="KW-1185">Reference proteome</keyword>
<dbReference type="GO" id="GO:0022857">
    <property type="term" value="F:transmembrane transporter activity"/>
    <property type="evidence" value="ECO:0007669"/>
    <property type="project" value="InterPro"/>
</dbReference>
<dbReference type="Proteomes" id="UP000836597">
    <property type="component" value="Chromosome"/>
</dbReference>
<dbReference type="CDD" id="cd13641">
    <property type="entry name" value="PBP2_HisX_like"/>
    <property type="match status" value="1"/>
</dbReference>
<accession>A0A8S0X251</accession>
<sequence length="346" mass="38672">MTMYKRASGLARFPGWLSLISVILLLLLSGCASVGGMTEKPQIVFGDASWDSAQIHDRVAGFIIEHGYGHPVAYQFGDTIPLLEGLSKGDIQVMMEVWYQNFQTSWRQFLKSGTVKDLGSNYSDAPQGWYVPTYLIKGDPARGIAPMAPDLKSVSDLAKYWNLFKDPEDPSKGRFYNAPSGWAVSTIDQKKMTVYGLDKYFKVFDPGSQTALDTSLLTAYQQGKPWVGYYWAPTWILGKLNMTLLAEPPYSATQWKKNYGCAFPPAPVHKAINSKLASTAPDVVSFLEKYHTTLDQTSAALAYMHDHNSDPQLAAIWYLRNYPNVWKQWVPADVATRVTKALSEVK</sequence>
<dbReference type="KEGG" id="aacx:DEACI_4254"/>
<dbReference type="PROSITE" id="PS51257">
    <property type="entry name" value="PROKAR_LIPOPROTEIN"/>
    <property type="match status" value="1"/>
</dbReference>